<name>A0AAN9E359_CROPI</name>
<keyword evidence="2" id="KW-1185">Reference proteome</keyword>
<gene>
    <name evidence="1" type="ORF">RIF29_43330</name>
</gene>
<reference evidence="1 2" key="1">
    <citation type="submission" date="2024-01" db="EMBL/GenBank/DDBJ databases">
        <title>The genomes of 5 underutilized Papilionoideae crops provide insights into root nodulation and disease resistanc.</title>
        <authorList>
            <person name="Yuan L."/>
        </authorList>
    </citation>
    <scope>NUCLEOTIDE SEQUENCE [LARGE SCALE GENOMIC DNA]</scope>
    <source>
        <strain evidence="1">ZHUSHIDOU_FW_LH</strain>
        <tissue evidence="1">Leaf</tissue>
    </source>
</reference>
<proteinExistence type="predicted"/>
<sequence>MVGVGAGRSGSEAQVVMQVRGERSSPSGMLFVQPSEELVRAGMEYPGGNSLMVEHSLAKAEVEGSSPSFRSWLRRLVVTSRVGIASRSNPSFPGLPNTLLIRKKPPAIDKKEI</sequence>
<dbReference type="Proteomes" id="UP001372338">
    <property type="component" value="Unassembled WGS sequence"/>
</dbReference>
<protein>
    <submittedName>
        <fullName evidence="1">Uncharacterized protein</fullName>
    </submittedName>
</protein>
<dbReference type="AlphaFoldDB" id="A0AAN9E359"/>
<evidence type="ECO:0000313" key="1">
    <source>
        <dbReference type="EMBL" id="KAK7239679.1"/>
    </source>
</evidence>
<comment type="caution">
    <text evidence="1">The sequence shown here is derived from an EMBL/GenBank/DDBJ whole genome shotgun (WGS) entry which is preliminary data.</text>
</comment>
<organism evidence="1 2">
    <name type="scientific">Crotalaria pallida</name>
    <name type="common">Smooth rattlebox</name>
    <name type="synonym">Crotalaria striata</name>
    <dbReference type="NCBI Taxonomy" id="3830"/>
    <lineage>
        <taxon>Eukaryota</taxon>
        <taxon>Viridiplantae</taxon>
        <taxon>Streptophyta</taxon>
        <taxon>Embryophyta</taxon>
        <taxon>Tracheophyta</taxon>
        <taxon>Spermatophyta</taxon>
        <taxon>Magnoliopsida</taxon>
        <taxon>eudicotyledons</taxon>
        <taxon>Gunneridae</taxon>
        <taxon>Pentapetalae</taxon>
        <taxon>rosids</taxon>
        <taxon>fabids</taxon>
        <taxon>Fabales</taxon>
        <taxon>Fabaceae</taxon>
        <taxon>Papilionoideae</taxon>
        <taxon>50 kb inversion clade</taxon>
        <taxon>genistoids sensu lato</taxon>
        <taxon>core genistoids</taxon>
        <taxon>Crotalarieae</taxon>
        <taxon>Crotalaria</taxon>
    </lineage>
</organism>
<evidence type="ECO:0000313" key="2">
    <source>
        <dbReference type="Proteomes" id="UP001372338"/>
    </source>
</evidence>
<accession>A0AAN9E359</accession>
<dbReference type="EMBL" id="JAYWIO010000014">
    <property type="protein sequence ID" value="KAK7239679.1"/>
    <property type="molecule type" value="Genomic_DNA"/>
</dbReference>